<keyword evidence="6" id="KW-0560">Oxidoreductase</keyword>
<dbReference type="SUPFAM" id="SSF51971">
    <property type="entry name" value="Nucleotide-binding domain"/>
    <property type="match status" value="2"/>
</dbReference>
<dbReference type="PANTHER" id="PTHR48467:SF1">
    <property type="entry name" value="GLUTAMATE SYNTHASE 1 [NADH], CHLOROPLASTIC-LIKE"/>
    <property type="match status" value="1"/>
</dbReference>
<evidence type="ECO:0000256" key="4">
    <source>
        <dbReference type="ARBA" id="ARBA00022827"/>
    </source>
</evidence>
<organism evidence="8">
    <name type="scientific">freshwater metagenome</name>
    <dbReference type="NCBI Taxonomy" id="449393"/>
    <lineage>
        <taxon>unclassified sequences</taxon>
        <taxon>metagenomes</taxon>
        <taxon>ecological metagenomes</taxon>
    </lineage>
</organism>
<evidence type="ECO:0000313" key="8">
    <source>
        <dbReference type="EMBL" id="CAB4733065.1"/>
    </source>
</evidence>
<proteinExistence type="inferred from homology"/>
<dbReference type="PRINTS" id="PR00419">
    <property type="entry name" value="ADXRDTASE"/>
</dbReference>
<dbReference type="GO" id="GO:0016491">
    <property type="term" value="F:oxidoreductase activity"/>
    <property type="evidence" value="ECO:0007669"/>
    <property type="project" value="UniProtKB-KW"/>
</dbReference>
<dbReference type="PANTHER" id="PTHR48467">
    <property type="entry name" value="GLUTAMATE SYNTHASE 1 [NADH], CHLOROPLASTIC-LIKE"/>
    <property type="match status" value="1"/>
</dbReference>
<dbReference type="InterPro" id="IPR055275">
    <property type="entry name" value="Ferredox_Rdtase"/>
</dbReference>
<evidence type="ECO:0000256" key="3">
    <source>
        <dbReference type="ARBA" id="ARBA00022630"/>
    </source>
</evidence>
<dbReference type="PIRSF" id="PIRSF000362">
    <property type="entry name" value="FNR"/>
    <property type="match status" value="1"/>
</dbReference>
<protein>
    <submittedName>
        <fullName evidence="8">Unannotated protein</fullName>
    </submittedName>
</protein>
<dbReference type="Gene3D" id="3.50.50.60">
    <property type="entry name" value="FAD/NAD(P)-binding domain"/>
    <property type="match status" value="1"/>
</dbReference>
<reference evidence="8" key="1">
    <citation type="submission" date="2020-05" db="EMBL/GenBank/DDBJ databases">
        <authorList>
            <person name="Chiriac C."/>
            <person name="Salcher M."/>
            <person name="Ghai R."/>
            <person name="Kavagutti S V."/>
        </authorList>
    </citation>
    <scope>NUCLEOTIDE SEQUENCE</scope>
</reference>
<feature type="domain" description="FAD/NAD(P)-binding" evidence="7">
    <location>
        <begin position="6"/>
        <end position="169"/>
    </location>
</feature>
<dbReference type="InterPro" id="IPR036188">
    <property type="entry name" value="FAD/NAD-bd_sf"/>
</dbReference>
<accession>A0A6J6SEQ5</accession>
<evidence type="ECO:0000256" key="5">
    <source>
        <dbReference type="ARBA" id="ARBA00022857"/>
    </source>
</evidence>
<keyword evidence="4" id="KW-0274">FAD</keyword>
<name>A0A6J6SEQ5_9ZZZZ</name>
<evidence type="ECO:0000256" key="1">
    <source>
        <dbReference type="ARBA" id="ARBA00001974"/>
    </source>
</evidence>
<dbReference type="Gene3D" id="3.40.50.720">
    <property type="entry name" value="NAD(P)-binding Rossmann-like Domain"/>
    <property type="match status" value="1"/>
</dbReference>
<dbReference type="AlphaFoldDB" id="A0A6J6SEQ5"/>
<sequence>MTRPLRIAVIGSGPSGMYAADALASQADLDVSVDVIDRLPVPFGLVRYGVAPDHLSIRSVRDTLDKVLDKPGVRFIGNLEVGVDVSLAELHEYFDAVILTYGASRDRRLEIDGEDLDGSVAATDFVAWYCGHPDADRATYERLIPSATSVAVVGVGNVAIDVTRVLAKTVGELDETDMPQHVLDTLGASTITDIHLLGRRGPAQATFTTKELRELGELLDADVIVDPADLAFDAASDEVIRTDKAVARNVEVIKEWATRVPAGRSRRVHVHFLARPVELRGDDRVREVTVERTALDGSGGVTGTGEFTTISADFVVRSVGYRGTGLDDVPFDARRGVIPNTDGRVERDGMPVAGEYVAGWIKRGPTGIIGTNKKDANATVASLLADRDSGSLPVAPAGTIDEFDALLAGRGITVVTTAGWRAIDAAERALGSPAGRDRTTIHERQALIEASTN</sequence>
<dbReference type="Pfam" id="PF07992">
    <property type="entry name" value="Pyr_redox_2"/>
    <property type="match status" value="1"/>
</dbReference>
<evidence type="ECO:0000256" key="6">
    <source>
        <dbReference type="ARBA" id="ARBA00023002"/>
    </source>
</evidence>
<dbReference type="InterPro" id="IPR023753">
    <property type="entry name" value="FAD/NAD-binding_dom"/>
</dbReference>
<keyword evidence="5" id="KW-0521">NADP</keyword>
<comment type="similarity">
    <text evidence="2">Belongs to the ferredoxin--NADP reductase type 1 family.</text>
</comment>
<evidence type="ECO:0000256" key="2">
    <source>
        <dbReference type="ARBA" id="ARBA00008312"/>
    </source>
</evidence>
<dbReference type="EMBL" id="CAEZYW010000030">
    <property type="protein sequence ID" value="CAB4733065.1"/>
    <property type="molecule type" value="Genomic_DNA"/>
</dbReference>
<keyword evidence="3" id="KW-0285">Flavoprotein</keyword>
<comment type="cofactor">
    <cofactor evidence="1">
        <name>FAD</name>
        <dbReference type="ChEBI" id="CHEBI:57692"/>
    </cofactor>
</comment>
<gene>
    <name evidence="8" type="ORF">UFOPK2786_00310</name>
</gene>
<evidence type="ECO:0000259" key="7">
    <source>
        <dbReference type="Pfam" id="PF07992"/>
    </source>
</evidence>
<dbReference type="InterPro" id="IPR021163">
    <property type="entry name" value="Ferredox_Rdtase_adrenod"/>
</dbReference>